<protein>
    <recommendedName>
        <fullName evidence="5">Restriction endonuclease</fullName>
    </recommendedName>
</protein>
<evidence type="ECO:0008006" key="5">
    <source>
        <dbReference type="Google" id="ProtNLM"/>
    </source>
</evidence>
<comment type="caution">
    <text evidence="2">The sequence shown here is derived from an EMBL/GenBank/DDBJ whole genome shotgun (WGS) entry which is preliminary data.</text>
</comment>
<dbReference type="Proteomes" id="UP001216384">
    <property type="component" value="Unassembled WGS sequence"/>
</dbReference>
<accession>A0AAW6HQA2</accession>
<sequence length="229" mass="27230">MKINFLTKDYDHVVDNLVNKLKEWNFNLSKTQEDGRVNSIINEKEIIDVILNRYSEIEIFNKLNLIIEKQPKERFWYDILIKNNDKSFYCPINIKVTDLNKKSADNISSKEGLYFALTGEESTTLHNQYKSFFESLNKEMKQTESDYFFIIFNKNDKEDIFYNSLRRLNSLTPNGNNLPFQCKWIENKTIINRSFEQAKNFLLSNFFESIKRRSQILSEFESVFGSSIE</sequence>
<keyword evidence="4" id="KW-1185">Reference proteome</keyword>
<proteinExistence type="predicted"/>
<dbReference type="EMBL" id="JAJHZM010000012">
    <property type="protein sequence ID" value="MDC4182087.1"/>
    <property type="molecule type" value="Genomic_DNA"/>
</dbReference>
<evidence type="ECO:0000313" key="4">
    <source>
        <dbReference type="Proteomes" id="UP001220940"/>
    </source>
</evidence>
<evidence type="ECO:0000313" key="3">
    <source>
        <dbReference type="Proteomes" id="UP001216384"/>
    </source>
</evidence>
<dbReference type="RefSeq" id="WP_255034353.1">
    <property type="nucleotide sequence ID" value="NZ_CP101414.1"/>
</dbReference>
<gene>
    <name evidence="1" type="ORF">LNO68_02675</name>
    <name evidence="2" type="ORF">LNO71_02620</name>
</gene>
<dbReference type="EMBL" id="JAJHZP010000014">
    <property type="protein sequence ID" value="MDC4183534.1"/>
    <property type="molecule type" value="Genomic_DNA"/>
</dbReference>
<evidence type="ECO:0000313" key="1">
    <source>
        <dbReference type="EMBL" id="MDC4182087.1"/>
    </source>
</evidence>
<dbReference type="AlphaFoldDB" id="A0AAW6HQA2"/>
<organism evidence="2 3">
    <name type="scientific">Mycoplasma bradburyae</name>
    <dbReference type="NCBI Taxonomy" id="2963128"/>
    <lineage>
        <taxon>Bacteria</taxon>
        <taxon>Bacillati</taxon>
        <taxon>Mycoplasmatota</taxon>
        <taxon>Mollicutes</taxon>
        <taxon>Mycoplasmataceae</taxon>
        <taxon>Mycoplasma</taxon>
    </lineage>
</organism>
<dbReference type="Proteomes" id="UP001220940">
    <property type="component" value="Unassembled WGS sequence"/>
</dbReference>
<evidence type="ECO:0000313" key="2">
    <source>
        <dbReference type="EMBL" id="MDC4183534.1"/>
    </source>
</evidence>
<reference evidence="2 4" key="1">
    <citation type="submission" date="2021-11" db="EMBL/GenBank/DDBJ databases">
        <title>Description of Mycoplasma bradburyaesp. nov.from sea birds: a tribute to a great mycoplasmologist.</title>
        <authorList>
            <person name="Ramirez A.S."/>
            <person name="Poveda C."/>
            <person name="Suarez-Perez A."/>
            <person name="Rosales R.S."/>
            <person name="Dijkman R."/>
            <person name="Feberwee A."/>
            <person name="Spergser J."/>
            <person name="Szostak M.P."/>
            <person name="Ressel L."/>
            <person name="Calabuig P."/>
            <person name="Catania S."/>
            <person name="Gobbo F."/>
            <person name="Timofte D."/>
            <person name="Poveda J.B."/>
        </authorList>
    </citation>
    <scope>NUCLEOTIDE SEQUENCE</scope>
    <source>
        <strain evidence="1 4">T158</strain>
        <strain evidence="2">T264</strain>
    </source>
</reference>
<name>A0AAW6HQA2_9MOLU</name>